<dbReference type="GO" id="GO:0001156">
    <property type="term" value="F:TFIIIC-class transcription factor complex binding"/>
    <property type="evidence" value="ECO:0007669"/>
    <property type="project" value="TreeGrafter"/>
</dbReference>
<dbReference type="GO" id="GO:0000126">
    <property type="term" value="C:transcription factor TFIIIB complex"/>
    <property type="evidence" value="ECO:0007669"/>
    <property type="project" value="TreeGrafter"/>
</dbReference>
<comment type="caution">
    <text evidence="3">The sequence shown here is derived from an EMBL/GenBank/DDBJ whole genome shotgun (WGS) entry which is preliminary data.</text>
</comment>
<dbReference type="SMART" id="SM00717">
    <property type="entry name" value="SANT"/>
    <property type="match status" value="1"/>
</dbReference>
<dbReference type="GO" id="GO:0070898">
    <property type="term" value="P:RNA polymerase III preinitiation complex assembly"/>
    <property type="evidence" value="ECO:0007669"/>
    <property type="project" value="TreeGrafter"/>
</dbReference>
<dbReference type="RefSeq" id="XP_068357291.1">
    <property type="nucleotide sequence ID" value="XM_068493125.1"/>
</dbReference>
<dbReference type="InterPro" id="IPR009057">
    <property type="entry name" value="Homeodomain-like_sf"/>
</dbReference>
<organism evidence="3 4">
    <name type="scientific">Tritrichomonas foetus</name>
    <dbReference type="NCBI Taxonomy" id="1144522"/>
    <lineage>
        <taxon>Eukaryota</taxon>
        <taxon>Metamonada</taxon>
        <taxon>Parabasalia</taxon>
        <taxon>Tritrichomonadida</taxon>
        <taxon>Tritrichomonadidae</taxon>
        <taxon>Tritrichomonas</taxon>
    </lineage>
</organism>
<name>A0A1J4JYV4_9EUKA</name>
<evidence type="ECO:0000313" key="3">
    <source>
        <dbReference type="EMBL" id="OHT04155.1"/>
    </source>
</evidence>
<evidence type="ECO:0000259" key="2">
    <source>
        <dbReference type="SMART" id="SM00717"/>
    </source>
</evidence>
<feature type="region of interest" description="Disordered" evidence="1">
    <location>
        <begin position="229"/>
        <end position="295"/>
    </location>
</feature>
<dbReference type="PANTHER" id="PTHR22929">
    <property type="entry name" value="RNA POLYMERASE III TRANSCRIPTION INITIATION FACTOR B"/>
    <property type="match status" value="1"/>
</dbReference>
<dbReference type="PANTHER" id="PTHR22929:SF0">
    <property type="entry name" value="TRANSCRIPTION FACTOR TFIIIB COMPONENT B'' HOMOLOG"/>
    <property type="match status" value="1"/>
</dbReference>
<dbReference type="VEuPathDB" id="TrichDB:TRFO_06484"/>
<dbReference type="AlphaFoldDB" id="A0A1J4JYV4"/>
<accession>A0A1J4JYV4</accession>
<dbReference type="Pfam" id="PF15963">
    <property type="entry name" value="Myb_DNA-bind_7"/>
    <property type="match status" value="1"/>
</dbReference>
<dbReference type="EMBL" id="MLAK01000804">
    <property type="protein sequence ID" value="OHT04155.1"/>
    <property type="molecule type" value="Genomic_DNA"/>
</dbReference>
<dbReference type="OrthoDB" id="272624at2759"/>
<protein>
    <submittedName>
        <fullName evidence="3">Myb-like DNA-binding domain containing protein</fullName>
    </submittedName>
</protein>
<proteinExistence type="predicted"/>
<keyword evidence="4" id="KW-1185">Reference proteome</keyword>
<feature type="compositionally biased region" description="Acidic residues" evidence="1">
    <location>
        <begin position="284"/>
        <end position="295"/>
    </location>
</feature>
<evidence type="ECO:0000313" key="4">
    <source>
        <dbReference type="Proteomes" id="UP000179807"/>
    </source>
</evidence>
<dbReference type="GeneID" id="94827829"/>
<dbReference type="Gene3D" id="1.10.10.60">
    <property type="entry name" value="Homeodomain-like"/>
    <property type="match status" value="1"/>
</dbReference>
<dbReference type="GO" id="GO:0003677">
    <property type="term" value="F:DNA binding"/>
    <property type="evidence" value="ECO:0007669"/>
    <property type="project" value="UniProtKB-KW"/>
</dbReference>
<dbReference type="Proteomes" id="UP000179807">
    <property type="component" value="Unassembled WGS sequence"/>
</dbReference>
<dbReference type="SUPFAM" id="SSF46689">
    <property type="entry name" value="Homeodomain-like"/>
    <property type="match status" value="1"/>
</dbReference>
<dbReference type="InterPro" id="IPR001005">
    <property type="entry name" value="SANT/Myb"/>
</dbReference>
<evidence type="ECO:0000256" key="1">
    <source>
        <dbReference type="SAM" id="MobiDB-lite"/>
    </source>
</evidence>
<gene>
    <name evidence="3" type="ORF">TRFO_06484</name>
</gene>
<feature type="compositionally biased region" description="Basic and acidic residues" evidence="1">
    <location>
        <begin position="33"/>
        <end position="46"/>
    </location>
</feature>
<sequence>MSHKDANDLENAEMPLRPRPGFRPLSRTSSVVNRDRSADTQAKNELDSIPLSDLIKKNFGMKPSSKNDKDDDNLEDNDELVGDTNFEATGVSADFFNVFKEIDEDEMSQDGFVRTNQYLKAEFNEQPSRRFGTRYKKPTPRWKQEETDFFYHVLSMCGTDFSMMSKFFPNRTRKMIVNKYHIEEEKNREKVMQCISEHKPLDLNLYADTVGIDGGSMVEDYKKNKSKLSQAMATTESTRKKPVVNENAADKNSSDDMVTASEDSELDGMSTNKNGSALASDAGGENDEIEGDLDF</sequence>
<feature type="region of interest" description="Disordered" evidence="1">
    <location>
        <begin position="1"/>
        <end position="80"/>
    </location>
</feature>
<feature type="domain" description="Myb-like" evidence="2">
    <location>
        <begin position="138"/>
        <end position="186"/>
    </location>
</feature>
<dbReference type="CDD" id="cd00167">
    <property type="entry name" value="SANT"/>
    <property type="match status" value="1"/>
</dbReference>
<feature type="compositionally biased region" description="Acidic residues" evidence="1">
    <location>
        <begin position="70"/>
        <end position="80"/>
    </location>
</feature>
<reference evidence="3" key="1">
    <citation type="submission" date="2016-10" db="EMBL/GenBank/DDBJ databases">
        <authorList>
            <person name="Benchimol M."/>
            <person name="Almeida L.G."/>
            <person name="Vasconcelos A.T."/>
            <person name="Perreira-Neves A."/>
            <person name="Rosa I.A."/>
            <person name="Tasca T."/>
            <person name="Bogo M.R."/>
            <person name="de Souza W."/>
        </authorList>
    </citation>
    <scope>NUCLEOTIDE SEQUENCE [LARGE SCALE GENOMIC DNA]</scope>
    <source>
        <strain evidence="3">K</strain>
    </source>
</reference>
<dbReference type="InterPro" id="IPR039467">
    <property type="entry name" value="TFIIIB_B''_Myb"/>
</dbReference>